<keyword evidence="1" id="KW-0732">Signal</keyword>
<dbReference type="Proteomes" id="UP000002528">
    <property type="component" value="Chromosome"/>
</dbReference>
<dbReference type="KEGG" id="pub:SAR11_1165"/>
<keyword evidence="2" id="KW-0540">Nuclease</keyword>
<gene>
    <name evidence="2" type="ordered locus">SAR11_1165</name>
</gene>
<reference evidence="2 3" key="1">
    <citation type="journal article" date="2005" name="Science">
        <title>Genome streamlining in a cosmopolitan oceanic bacterium.</title>
        <authorList>
            <person name="Giovannoni S.J."/>
            <person name="Tripp H.J."/>
            <person name="Givan S."/>
            <person name="Podar M."/>
            <person name="Vergin K.L."/>
            <person name="Baptista D."/>
            <person name="Bibbs L."/>
            <person name="Eads J."/>
            <person name="Richardson T.H."/>
            <person name="Noordewier M."/>
            <person name="Rappe M.S."/>
            <person name="Short J.M."/>
            <person name="Carrington J.C."/>
            <person name="Mathur E.J."/>
        </authorList>
    </citation>
    <scope>NUCLEOTIDE SEQUENCE [LARGE SCALE GENOMIC DNA]</scope>
    <source>
        <strain evidence="2 3">HTCC1062</strain>
    </source>
</reference>
<accession>Q4FLG9</accession>
<organism evidence="2 3">
    <name type="scientific">Pelagibacter ubique (strain HTCC1062)</name>
    <dbReference type="NCBI Taxonomy" id="335992"/>
    <lineage>
        <taxon>Bacteria</taxon>
        <taxon>Pseudomonadati</taxon>
        <taxon>Pseudomonadota</taxon>
        <taxon>Alphaproteobacteria</taxon>
        <taxon>Candidatus Pelagibacterales</taxon>
        <taxon>Candidatus Pelagibacteraceae</taxon>
        <taxon>Candidatus Pelagibacter</taxon>
    </lineage>
</organism>
<dbReference type="RefSeq" id="WP_011282182.1">
    <property type="nucleotide sequence ID" value="NC_007205.1"/>
</dbReference>
<dbReference type="AlphaFoldDB" id="Q4FLG9"/>
<feature type="signal peptide" evidence="1">
    <location>
        <begin position="1"/>
        <end position="20"/>
    </location>
</feature>
<evidence type="ECO:0000256" key="1">
    <source>
        <dbReference type="SAM" id="SignalP"/>
    </source>
</evidence>
<dbReference type="GeneID" id="66295660"/>
<dbReference type="GO" id="GO:0004527">
    <property type="term" value="F:exonuclease activity"/>
    <property type="evidence" value="ECO:0007669"/>
    <property type="project" value="UniProtKB-KW"/>
</dbReference>
<keyword evidence="2" id="KW-0269">Exonuclease</keyword>
<dbReference type="HOGENOM" id="CLU_2059148_0_0_5"/>
<proteinExistence type="predicted"/>
<keyword evidence="2" id="KW-0378">Hydrolase</keyword>
<name>Q4FLG9_PELUB</name>
<dbReference type="EMBL" id="CP000084">
    <property type="protein sequence ID" value="AAZ21969.1"/>
    <property type="molecule type" value="Genomic_DNA"/>
</dbReference>
<feature type="chain" id="PRO_5004238347" evidence="1">
    <location>
        <begin position="21"/>
        <end position="119"/>
    </location>
</feature>
<evidence type="ECO:0000313" key="2">
    <source>
        <dbReference type="EMBL" id="AAZ21969.1"/>
    </source>
</evidence>
<evidence type="ECO:0000313" key="3">
    <source>
        <dbReference type="Proteomes" id="UP000002528"/>
    </source>
</evidence>
<protein>
    <submittedName>
        <fullName evidence="2">Possible exonuclease</fullName>
    </submittedName>
</protein>
<keyword evidence="3" id="KW-1185">Reference proteome</keyword>
<sequence>MKKIFNILTLILIFFNPALAGDAEDKYWDTYADRIIKNSHICEDEAEKNGEFNSNIFDQCNYAMNKIEKIRYESAVAKDKNECDSMRKKIENSKMNAGSNVGNFLLGMLNQSMQNMACY</sequence>